<gene>
    <name evidence="2" type="ORF">PHY01_45090</name>
</gene>
<sequence length="99" mass="10281">MSGASRWEDALAAPAGTSARAVAATAVPATIIAVPARRLRGVWDIFHPFPSTGWESGPGDGACAPDSSWTTRNGSTTGQRPLRFGGCDPIRLFAGEIVK</sequence>
<dbReference type="Proteomes" id="UP000320338">
    <property type="component" value="Unassembled WGS sequence"/>
</dbReference>
<feature type="compositionally biased region" description="Polar residues" evidence="1">
    <location>
        <begin position="67"/>
        <end position="79"/>
    </location>
</feature>
<protein>
    <submittedName>
        <fullName evidence="2">Uncharacterized protein</fullName>
    </submittedName>
</protein>
<name>A0A4Y3WXQ3_9PSEU</name>
<feature type="region of interest" description="Disordered" evidence="1">
    <location>
        <begin position="54"/>
        <end position="81"/>
    </location>
</feature>
<keyword evidence="3" id="KW-1185">Reference proteome</keyword>
<dbReference type="EMBL" id="BJNG01000041">
    <property type="protein sequence ID" value="GEC22226.1"/>
    <property type="molecule type" value="Genomic_DNA"/>
</dbReference>
<reference evidence="2 3" key="1">
    <citation type="submission" date="2019-06" db="EMBL/GenBank/DDBJ databases">
        <title>Whole genome shotgun sequence of Pseudonocardia hydrocarbonoxydans NBRC 14498.</title>
        <authorList>
            <person name="Hosoyama A."/>
            <person name="Uohara A."/>
            <person name="Ohji S."/>
            <person name="Ichikawa N."/>
        </authorList>
    </citation>
    <scope>NUCLEOTIDE SEQUENCE [LARGE SCALE GENOMIC DNA]</scope>
    <source>
        <strain evidence="2 3">NBRC 14498</strain>
    </source>
</reference>
<evidence type="ECO:0000313" key="3">
    <source>
        <dbReference type="Proteomes" id="UP000320338"/>
    </source>
</evidence>
<evidence type="ECO:0000313" key="2">
    <source>
        <dbReference type="EMBL" id="GEC22226.1"/>
    </source>
</evidence>
<proteinExistence type="predicted"/>
<organism evidence="2 3">
    <name type="scientific">Pseudonocardia hydrocarbonoxydans</name>
    <dbReference type="NCBI Taxonomy" id="76726"/>
    <lineage>
        <taxon>Bacteria</taxon>
        <taxon>Bacillati</taxon>
        <taxon>Actinomycetota</taxon>
        <taxon>Actinomycetes</taxon>
        <taxon>Pseudonocardiales</taxon>
        <taxon>Pseudonocardiaceae</taxon>
        <taxon>Pseudonocardia</taxon>
    </lineage>
</organism>
<accession>A0A4Y3WXQ3</accession>
<comment type="caution">
    <text evidence="2">The sequence shown here is derived from an EMBL/GenBank/DDBJ whole genome shotgun (WGS) entry which is preliminary data.</text>
</comment>
<evidence type="ECO:0000256" key="1">
    <source>
        <dbReference type="SAM" id="MobiDB-lite"/>
    </source>
</evidence>
<dbReference type="AlphaFoldDB" id="A0A4Y3WXQ3"/>